<dbReference type="AlphaFoldDB" id="A0A644VVC4"/>
<comment type="caution">
    <text evidence="7">The sequence shown here is derived from an EMBL/GenBank/DDBJ whole genome shotgun (WGS) entry which is preliminary data.</text>
</comment>
<keyword evidence="5" id="KW-0482">Metalloprotease</keyword>
<evidence type="ECO:0000256" key="4">
    <source>
        <dbReference type="ARBA" id="ARBA00022833"/>
    </source>
</evidence>
<proteinExistence type="predicted"/>
<keyword evidence="2" id="KW-0479">Metal-binding</keyword>
<evidence type="ECO:0000259" key="6">
    <source>
        <dbReference type="PROSITE" id="PS50249"/>
    </source>
</evidence>
<dbReference type="InterPro" id="IPR046778">
    <property type="entry name" value="UPF0758_N"/>
</dbReference>
<name>A0A644VVC4_9ZZZZ</name>
<evidence type="ECO:0000256" key="2">
    <source>
        <dbReference type="ARBA" id="ARBA00022723"/>
    </source>
</evidence>
<gene>
    <name evidence="7" type="ORF">SDC9_40555</name>
</gene>
<dbReference type="InterPro" id="IPR020891">
    <property type="entry name" value="UPF0758_CS"/>
</dbReference>
<sequence>MKPRYCMEPAAGEAGRTRNYDMRERILRDGPRSLSDRELLAVVLGSGCAGRSVAALATDVQSIIDQGTPDLNLILLEQLSGMGSAKVCSIAAAMELGRRYYAIRDSRITMPKDVFPLISHFADRKQEYFICISLNGAHEVISARRVTQGLVNRTVVHPREIYADPITDRACAIVVAHNHPSGNIEPSNEDVDITHRLREAGDILGIPLLDHIVFSASAYYSFVEHGLIGPFKGG</sequence>
<keyword evidence="3" id="KW-0378">Hydrolase</keyword>
<dbReference type="PANTHER" id="PTHR30471:SF3">
    <property type="entry name" value="UPF0758 PROTEIN YEES-RELATED"/>
    <property type="match status" value="1"/>
</dbReference>
<dbReference type="Pfam" id="PF20582">
    <property type="entry name" value="UPF0758_N"/>
    <property type="match status" value="1"/>
</dbReference>
<dbReference type="EMBL" id="VSSQ01000426">
    <property type="protein sequence ID" value="MPL94402.1"/>
    <property type="molecule type" value="Genomic_DNA"/>
</dbReference>
<dbReference type="GO" id="GO:0006508">
    <property type="term" value="P:proteolysis"/>
    <property type="evidence" value="ECO:0007669"/>
    <property type="project" value="UniProtKB-KW"/>
</dbReference>
<keyword evidence="1" id="KW-0645">Protease</keyword>
<dbReference type="InterPro" id="IPR025657">
    <property type="entry name" value="RadC_JAB"/>
</dbReference>
<dbReference type="PANTHER" id="PTHR30471">
    <property type="entry name" value="DNA REPAIR PROTEIN RADC"/>
    <property type="match status" value="1"/>
</dbReference>
<dbReference type="NCBIfam" id="TIGR00608">
    <property type="entry name" value="radc"/>
    <property type="match status" value="1"/>
</dbReference>
<dbReference type="GO" id="GO:0046872">
    <property type="term" value="F:metal ion binding"/>
    <property type="evidence" value="ECO:0007669"/>
    <property type="project" value="UniProtKB-KW"/>
</dbReference>
<dbReference type="PROSITE" id="PS01302">
    <property type="entry name" value="UPF0758"/>
    <property type="match status" value="1"/>
</dbReference>
<feature type="domain" description="MPN" evidence="6">
    <location>
        <begin position="107"/>
        <end position="228"/>
    </location>
</feature>
<organism evidence="7">
    <name type="scientific">bioreactor metagenome</name>
    <dbReference type="NCBI Taxonomy" id="1076179"/>
    <lineage>
        <taxon>unclassified sequences</taxon>
        <taxon>metagenomes</taxon>
        <taxon>ecological metagenomes</taxon>
    </lineage>
</organism>
<reference evidence="7" key="1">
    <citation type="submission" date="2019-08" db="EMBL/GenBank/DDBJ databases">
        <authorList>
            <person name="Kucharzyk K."/>
            <person name="Murdoch R.W."/>
            <person name="Higgins S."/>
            <person name="Loffler F."/>
        </authorList>
    </citation>
    <scope>NUCLEOTIDE SEQUENCE</scope>
</reference>
<dbReference type="PROSITE" id="PS50249">
    <property type="entry name" value="MPN"/>
    <property type="match status" value="1"/>
</dbReference>
<dbReference type="NCBIfam" id="NF000642">
    <property type="entry name" value="PRK00024.1"/>
    <property type="match status" value="1"/>
</dbReference>
<dbReference type="GO" id="GO:0008237">
    <property type="term" value="F:metallopeptidase activity"/>
    <property type="evidence" value="ECO:0007669"/>
    <property type="project" value="UniProtKB-KW"/>
</dbReference>
<dbReference type="InterPro" id="IPR037518">
    <property type="entry name" value="MPN"/>
</dbReference>
<accession>A0A644VVC4</accession>
<evidence type="ECO:0000256" key="3">
    <source>
        <dbReference type="ARBA" id="ARBA00022801"/>
    </source>
</evidence>
<evidence type="ECO:0000256" key="5">
    <source>
        <dbReference type="ARBA" id="ARBA00023049"/>
    </source>
</evidence>
<dbReference type="CDD" id="cd08071">
    <property type="entry name" value="MPN_DUF2466"/>
    <property type="match status" value="1"/>
</dbReference>
<evidence type="ECO:0000313" key="7">
    <source>
        <dbReference type="EMBL" id="MPL94402.1"/>
    </source>
</evidence>
<dbReference type="InterPro" id="IPR001405">
    <property type="entry name" value="UPF0758"/>
</dbReference>
<dbReference type="Gene3D" id="3.40.140.10">
    <property type="entry name" value="Cytidine Deaminase, domain 2"/>
    <property type="match status" value="1"/>
</dbReference>
<protein>
    <recommendedName>
        <fullName evidence="6">MPN domain-containing protein</fullName>
    </recommendedName>
</protein>
<keyword evidence="4" id="KW-0862">Zinc</keyword>
<evidence type="ECO:0000256" key="1">
    <source>
        <dbReference type="ARBA" id="ARBA00022670"/>
    </source>
</evidence>
<dbReference type="Pfam" id="PF04002">
    <property type="entry name" value="RadC"/>
    <property type="match status" value="1"/>
</dbReference>